<dbReference type="RefSeq" id="WP_086502298.1">
    <property type="nucleotide sequence ID" value="NZ_MSSV01000015.1"/>
</dbReference>
<dbReference type="InterPro" id="IPR020841">
    <property type="entry name" value="PKS_Beta-ketoAc_synthase_dom"/>
</dbReference>
<evidence type="ECO:0000256" key="12">
    <source>
        <dbReference type="PIRSR" id="PIRSR000447-1"/>
    </source>
</evidence>
<dbReference type="GO" id="GO:0004315">
    <property type="term" value="F:3-oxoacyl-[acyl-carrier-protein] synthase activity"/>
    <property type="evidence" value="ECO:0007669"/>
    <property type="project" value="UniProtKB-UniRule"/>
</dbReference>
<sequence length="418" mass="44921">MINTTRVVITGLGALSSLGNDVNSNWQNAKEGKSGAAALSYFDTEKFKTRFGCELKNWDPTLKLDRNDIKRSDLYTQYGLYVAAEAMEDAGLDVSQLASPFDGGVIWGTSQGGMGTFEKEMKEFVGNDLTPRFNPFFIPKYLVNMASGVISMKYGFMGINYTPVTACASSNSAIMDAFNYIKWGKAKVIITGGSDAPITEAAMGGFNALKALSTRNENPMIASRPFDVERDGFVMGEGAAALILEEYEHAKKRGAKIYGEVVGAAMTADAYHLTATHPQGEGAYMCMKFALQEAGLSIQEVDYLNAHATSTPTGDLSEIKAISRLLEGTHDNMHISATKSMTGHLLGAAGAIEAIFCVKAINDGIIPPTINTENLDPAIPEGIQIVTKHALEKKVKVALSNTFGFGGHNASVIFKEFV</sequence>
<dbReference type="NCBIfam" id="NF005589">
    <property type="entry name" value="PRK07314.1"/>
    <property type="match status" value="1"/>
</dbReference>
<keyword evidence="18" id="KW-1185">Reference proteome</keyword>
<dbReference type="OrthoDB" id="9808669at2"/>
<evidence type="ECO:0000256" key="4">
    <source>
        <dbReference type="ARBA" id="ARBA00014657"/>
    </source>
</evidence>
<dbReference type="Gene3D" id="3.40.47.10">
    <property type="match status" value="1"/>
</dbReference>
<evidence type="ECO:0000256" key="1">
    <source>
        <dbReference type="ARBA" id="ARBA00005194"/>
    </source>
</evidence>
<dbReference type="PANTHER" id="PTHR11712:SF336">
    <property type="entry name" value="3-OXOACYL-[ACYL-CARRIER-PROTEIN] SYNTHASE, MITOCHONDRIAL"/>
    <property type="match status" value="1"/>
</dbReference>
<dbReference type="Proteomes" id="UP000249115">
    <property type="component" value="Unassembled WGS sequence"/>
</dbReference>
<dbReference type="GO" id="GO:0005829">
    <property type="term" value="C:cytosol"/>
    <property type="evidence" value="ECO:0007669"/>
    <property type="project" value="TreeGrafter"/>
</dbReference>
<dbReference type="EMBL" id="VORV01000010">
    <property type="protein sequence ID" value="TXD76704.1"/>
    <property type="molecule type" value="Genomic_DNA"/>
</dbReference>
<name>A0A2W7ST75_9BACT</name>
<comment type="catalytic activity">
    <reaction evidence="11">
        <text>(9Z)-hexadecenoyl-[ACP] + malonyl-[ACP] + H(+) = 3-oxo-(11Z)-octadecenoyl-[ACP] + holo-[ACP] + CO2</text>
        <dbReference type="Rhea" id="RHEA:55040"/>
        <dbReference type="Rhea" id="RHEA-COMP:9623"/>
        <dbReference type="Rhea" id="RHEA-COMP:9685"/>
        <dbReference type="Rhea" id="RHEA-COMP:10800"/>
        <dbReference type="Rhea" id="RHEA-COMP:14074"/>
        <dbReference type="ChEBI" id="CHEBI:15378"/>
        <dbReference type="ChEBI" id="CHEBI:16526"/>
        <dbReference type="ChEBI" id="CHEBI:64479"/>
        <dbReference type="ChEBI" id="CHEBI:78449"/>
        <dbReference type="ChEBI" id="CHEBI:83989"/>
        <dbReference type="ChEBI" id="CHEBI:138538"/>
        <dbReference type="EC" id="2.3.1.179"/>
    </reaction>
</comment>
<dbReference type="InterPro" id="IPR014031">
    <property type="entry name" value="Ketoacyl_synth_C"/>
</dbReference>
<keyword evidence="8" id="KW-0443">Lipid metabolism</keyword>
<dbReference type="InterPro" id="IPR016039">
    <property type="entry name" value="Thiolase-like"/>
</dbReference>
<dbReference type="PROSITE" id="PS52004">
    <property type="entry name" value="KS3_2"/>
    <property type="match status" value="1"/>
</dbReference>
<evidence type="ECO:0000256" key="10">
    <source>
        <dbReference type="ARBA" id="ARBA00023315"/>
    </source>
</evidence>
<dbReference type="Proteomes" id="UP000321927">
    <property type="component" value="Unassembled WGS sequence"/>
</dbReference>
<evidence type="ECO:0000256" key="8">
    <source>
        <dbReference type="ARBA" id="ARBA00023098"/>
    </source>
</evidence>
<dbReference type="UniPathway" id="UPA00094"/>
<evidence type="ECO:0000256" key="5">
    <source>
        <dbReference type="ARBA" id="ARBA00022516"/>
    </source>
</evidence>
<dbReference type="InterPro" id="IPR018201">
    <property type="entry name" value="Ketoacyl_synth_AS"/>
</dbReference>
<evidence type="ECO:0000313" key="17">
    <source>
        <dbReference type="Proteomes" id="UP000249115"/>
    </source>
</evidence>
<dbReference type="NCBIfam" id="TIGR03150">
    <property type="entry name" value="fabF"/>
    <property type="match status" value="1"/>
</dbReference>
<feature type="active site" description="For beta-ketoacyl synthase activity" evidence="12">
    <location>
        <position position="167"/>
    </location>
</feature>
<keyword evidence="9 11" id="KW-0275">Fatty acid biosynthesis</keyword>
<dbReference type="GO" id="GO:0006633">
    <property type="term" value="P:fatty acid biosynthetic process"/>
    <property type="evidence" value="ECO:0007669"/>
    <property type="project" value="UniProtKB-UniRule"/>
</dbReference>
<dbReference type="CDD" id="cd00834">
    <property type="entry name" value="KAS_I_II"/>
    <property type="match status" value="1"/>
</dbReference>
<comment type="caution">
    <text evidence="15">The sequence shown here is derived from an EMBL/GenBank/DDBJ whole genome shotgun (WGS) entry which is preliminary data.</text>
</comment>
<evidence type="ECO:0000256" key="7">
    <source>
        <dbReference type="ARBA" id="ARBA00022832"/>
    </source>
</evidence>
<comment type="similarity">
    <text evidence="2 11 13">Belongs to the thiolase-like superfamily. Beta-ketoacyl-ACP synthases family.</text>
</comment>
<dbReference type="SMART" id="SM00825">
    <property type="entry name" value="PKS_KS"/>
    <property type="match status" value="1"/>
</dbReference>
<gene>
    <name evidence="16" type="primary">fabF</name>
    <name evidence="16" type="ORF">ESW18_15185</name>
    <name evidence="15" type="ORF">LV84_03000</name>
</gene>
<reference evidence="15 17" key="1">
    <citation type="submission" date="2018-06" db="EMBL/GenBank/DDBJ databases">
        <title>Genomic Encyclopedia of Archaeal and Bacterial Type Strains, Phase II (KMG-II): from individual species to whole genera.</title>
        <authorList>
            <person name="Goeker M."/>
        </authorList>
    </citation>
    <scope>NUCLEOTIDE SEQUENCE [LARGE SCALE GENOMIC DNA]</scope>
    <source>
        <strain evidence="15 17">DSM 22686</strain>
    </source>
</reference>
<dbReference type="PIRSF" id="PIRSF000447">
    <property type="entry name" value="KAS_II"/>
    <property type="match status" value="1"/>
</dbReference>
<keyword evidence="6 11" id="KW-0808">Transferase</keyword>
<proteinExistence type="inferred from homology"/>
<evidence type="ECO:0000256" key="6">
    <source>
        <dbReference type="ARBA" id="ARBA00022679"/>
    </source>
</evidence>
<dbReference type="Pfam" id="PF00109">
    <property type="entry name" value="ketoacyl-synt"/>
    <property type="match status" value="1"/>
</dbReference>
<evidence type="ECO:0000313" key="16">
    <source>
        <dbReference type="EMBL" id="TXD76704.1"/>
    </source>
</evidence>
<dbReference type="InterPro" id="IPR000794">
    <property type="entry name" value="Beta-ketoacyl_synthase"/>
</dbReference>
<comment type="pathway">
    <text evidence="1 11">Lipid metabolism; fatty acid biosynthesis.</text>
</comment>
<keyword evidence="10 11" id="KW-0012">Acyltransferase</keyword>
<reference evidence="16 18" key="2">
    <citation type="submission" date="2019-08" db="EMBL/GenBank/DDBJ databases">
        <title>Genome of Algoriphagus ratkowskyi IC026.</title>
        <authorList>
            <person name="Bowman J.P."/>
        </authorList>
    </citation>
    <scope>NUCLEOTIDE SEQUENCE [LARGE SCALE GENOMIC DNA]</scope>
    <source>
        <strain evidence="16 18">IC026</strain>
    </source>
</reference>
<dbReference type="InterPro" id="IPR014030">
    <property type="entry name" value="Ketoacyl_synth_N"/>
</dbReference>
<keyword evidence="5 11" id="KW-0444">Lipid biosynthesis</keyword>
<dbReference type="InterPro" id="IPR017568">
    <property type="entry name" value="3-oxoacyl-ACP_synth-2"/>
</dbReference>
<evidence type="ECO:0000256" key="11">
    <source>
        <dbReference type="PIRNR" id="PIRNR000447"/>
    </source>
</evidence>
<evidence type="ECO:0000256" key="3">
    <source>
        <dbReference type="ARBA" id="ARBA00012356"/>
    </source>
</evidence>
<comment type="function">
    <text evidence="11">Involved in the type II fatty acid elongation cycle. Catalyzes the elongation of a wide range of acyl-ACP by the addition of two carbons from malonyl-ACP to an acyl acceptor. Can efficiently catalyze the conversion of palmitoleoyl-ACP (cis-hexadec-9-enoyl-ACP) to cis-vaccenoyl-ACP (cis-octadec-11-enoyl-ACP), an essential step in the thermal regulation of fatty acid composition.</text>
</comment>
<comment type="catalytic activity">
    <reaction evidence="11">
        <text>a fatty acyl-[ACP] + malonyl-[ACP] + H(+) = a 3-oxoacyl-[ACP] + holo-[ACP] + CO2</text>
        <dbReference type="Rhea" id="RHEA:22836"/>
        <dbReference type="Rhea" id="RHEA-COMP:9623"/>
        <dbReference type="Rhea" id="RHEA-COMP:9685"/>
        <dbReference type="Rhea" id="RHEA-COMP:9916"/>
        <dbReference type="Rhea" id="RHEA-COMP:14125"/>
        <dbReference type="ChEBI" id="CHEBI:15378"/>
        <dbReference type="ChEBI" id="CHEBI:16526"/>
        <dbReference type="ChEBI" id="CHEBI:64479"/>
        <dbReference type="ChEBI" id="CHEBI:78449"/>
        <dbReference type="ChEBI" id="CHEBI:78776"/>
        <dbReference type="ChEBI" id="CHEBI:138651"/>
    </reaction>
</comment>
<dbReference type="Pfam" id="PF02801">
    <property type="entry name" value="Ketoacyl-synt_C"/>
    <property type="match status" value="1"/>
</dbReference>
<protein>
    <recommendedName>
        <fullName evidence="4 11">3-oxoacyl-[acyl-carrier-protein] synthase 2</fullName>
        <ecNumber evidence="3 11">2.3.1.179</ecNumber>
    </recommendedName>
</protein>
<evidence type="ECO:0000256" key="9">
    <source>
        <dbReference type="ARBA" id="ARBA00023160"/>
    </source>
</evidence>
<dbReference type="PANTHER" id="PTHR11712">
    <property type="entry name" value="POLYKETIDE SYNTHASE-RELATED"/>
    <property type="match status" value="1"/>
</dbReference>
<evidence type="ECO:0000313" key="15">
    <source>
        <dbReference type="EMBL" id="PZX53892.1"/>
    </source>
</evidence>
<dbReference type="EMBL" id="QKZU01000011">
    <property type="protein sequence ID" value="PZX53892.1"/>
    <property type="molecule type" value="Genomic_DNA"/>
</dbReference>
<evidence type="ECO:0000256" key="2">
    <source>
        <dbReference type="ARBA" id="ARBA00008467"/>
    </source>
</evidence>
<dbReference type="EC" id="2.3.1.179" evidence="3 11"/>
<organism evidence="15 17">
    <name type="scientific">Algoriphagus ratkowskyi</name>
    <dbReference type="NCBI Taxonomy" id="57028"/>
    <lineage>
        <taxon>Bacteria</taxon>
        <taxon>Pseudomonadati</taxon>
        <taxon>Bacteroidota</taxon>
        <taxon>Cytophagia</taxon>
        <taxon>Cytophagales</taxon>
        <taxon>Cyclobacteriaceae</taxon>
        <taxon>Algoriphagus</taxon>
    </lineage>
</organism>
<keyword evidence="7" id="KW-0276">Fatty acid metabolism</keyword>
<evidence type="ECO:0000259" key="14">
    <source>
        <dbReference type="PROSITE" id="PS52004"/>
    </source>
</evidence>
<evidence type="ECO:0000256" key="13">
    <source>
        <dbReference type="RuleBase" id="RU003694"/>
    </source>
</evidence>
<accession>A0A2W7ST75</accession>
<dbReference type="SUPFAM" id="SSF53901">
    <property type="entry name" value="Thiolase-like"/>
    <property type="match status" value="2"/>
</dbReference>
<dbReference type="FunFam" id="3.40.47.10:FF:000018">
    <property type="entry name" value="3-oxoacyl-[acyl-carrier-protein] synthase 2"/>
    <property type="match status" value="1"/>
</dbReference>
<evidence type="ECO:0000313" key="18">
    <source>
        <dbReference type="Proteomes" id="UP000321927"/>
    </source>
</evidence>
<dbReference type="AlphaFoldDB" id="A0A2W7ST75"/>
<dbReference type="PROSITE" id="PS00606">
    <property type="entry name" value="KS3_1"/>
    <property type="match status" value="1"/>
</dbReference>
<feature type="domain" description="Ketosynthase family 3 (KS3)" evidence="14">
    <location>
        <begin position="4"/>
        <end position="416"/>
    </location>
</feature>